<reference evidence="1 2" key="1">
    <citation type="journal article" date="2019" name="Genome Biol. Evol.">
        <title>Insights into the evolution of the New World diploid cottons (Gossypium, subgenus Houzingenia) based on genome sequencing.</title>
        <authorList>
            <person name="Grover C.E."/>
            <person name="Arick M.A. 2nd"/>
            <person name="Thrash A."/>
            <person name="Conover J.L."/>
            <person name="Sanders W.S."/>
            <person name="Peterson D.G."/>
            <person name="Frelichowski J.E."/>
            <person name="Scheffler J.A."/>
            <person name="Scheffler B.E."/>
            <person name="Wendel J.F."/>
        </authorList>
    </citation>
    <scope>NUCLEOTIDE SEQUENCE [LARGE SCALE GENOMIC DNA]</scope>
    <source>
        <strain evidence="1">57</strain>
        <tissue evidence="1">Leaf</tissue>
    </source>
</reference>
<organism evidence="1 2">
    <name type="scientific">Gossypium klotzschianum</name>
    <dbReference type="NCBI Taxonomy" id="34286"/>
    <lineage>
        <taxon>Eukaryota</taxon>
        <taxon>Viridiplantae</taxon>
        <taxon>Streptophyta</taxon>
        <taxon>Embryophyta</taxon>
        <taxon>Tracheophyta</taxon>
        <taxon>Spermatophyta</taxon>
        <taxon>Magnoliopsida</taxon>
        <taxon>eudicotyledons</taxon>
        <taxon>Gunneridae</taxon>
        <taxon>Pentapetalae</taxon>
        <taxon>rosids</taxon>
        <taxon>malvids</taxon>
        <taxon>Malvales</taxon>
        <taxon>Malvaceae</taxon>
        <taxon>Malvoideae</taxon>
        <taxon>Gossypium</taxon>
    </lineage>
</organism>
<comment type="caution">
    <text evidence="1">The sequence shown here is derived from an EMBL/GenBank/DDBJ whole genome shotgun (WGS) entry which is preliminary data.</text>
</comment>
<dbReference type="EMBL" id="JABFAB010000005">
    <property type="protein sequence ID" value="MBA0648626.1"/>
    <property type="molecule type" value="Genomic_DNA"/>
</dbReference>
<proteinExistence type="predicted"/>
<dbReference type="Proteomes" id="UP000593573">
    <property type="component" value="Unassembled WGS sequence"/>
</dbReference>
<name>A0A7J8UDN9_9ROSI</name>
<feature type="non-terminal residue" evidence="1">
    <location>
        <position position="1"/>
    </location>
</feature>
<accession>A0A7J8UDN9</accession>
<keyword evidence="2" id="KW-1185">Reference proteome</keyword>
<protein>
    <submittedName>
        <fullName evidence="1">Uncharacterized protein</fullName>
    </submittedName>
</protein>
<evidence type="ECO:0000313" key="2">
    <source>
        <dbReference type="Proteomes" id="UP000593573"/>
    </source>
</evidence>
<sequence length="48" mass="5598">NIGLIKRAIGSYQEVLLGTLTTTTPRYSWFLVGWLVEKRRVQSGRLYR</sequence>
<gene>
    <name evidence="1" type="ORF">Goklo_016320</name>
</gene>
<dbReference type="AlphaFoldDB" id="A0A7J8UDN9"/>
<dbReference type="OrthoDB" id="1001247at2759"/>
<evidence type="ECO:0000313" key="1">
    <source>
        <dbReference type="EMBL" id="MBA0648626.1"/>
    </source>
</evidence>